<reference evidence="2" key="1">
    <citation type="submission" date="2023-03" db="EMBL/GenBank/DDBJ databases">
        <title>Massive genome expansion in bonnet fungi (Mycena s.s.) driven by repeated elements and novel gene families across ecological guilds.</title>
        <authorList>
            <consortium name="Lawrence Berkeley National Laboratory"/>
            <person name="Harder C.B."/>
            <person name="Miyauchi S."/>
            <person name="Viragh M."/>
            <person name="Kuo A."/>
            <person name="Thoen E."/>
            <person name="Andreopoulos B."/>
            <person name="Lu D."/>
            <person name="Skrede I."/>
            <person name="Drula E."/>
            <person name="Henrissat B."/>
            <person name="Morin E."/>
            <person name="Kohler A."/>
            <person name="Barry K."/>
            <person name="LaButti K."/>
            <person name="Morin E."/>
            <person name="Salamov A."/>
            <person name="Lipzen A."/>
            <person name="Mereny Z."/>
            <person name="Hegedus B."/>
            <person name="Baldrian P."/>
            <person name="Stursova M."/>
            <person name="Weitz H."/>
            <person name="Taylor A."/>
            <person name="Grigoriev I.V."/>
            <person name="Nagy L.G."/>
            <person name="Martin F."/>
            <person name="Kauserud H."/>
        </authorList>
    </citation>
    <scope>NUCLEOTIDE SEQUENCE</scope>
    <source>
        <strain evidence="2">CBHHK173m</strain>
    </source>
</reference>
<dbReference type="AlphaFoldDB" id="A0AAD6TRM9"/>
<gene>
    <name evidence="2" type="ORF">B0H15DRAFT_956312</name>
</gene>
<evidence type="ECO:0000313" key="3">
    <source>
        <dbReference type="Proteomes" id="UP001222325"/>
    </source>
</evidence>
<name>A0AAD6TRM9_9AGAR</name>
<dbReference type="Proteomes" id="UP001222325">
    <property type="component" value="Unassembled WGS sequence"/>
</dbReference>
<dbReference type="EMBL" id="JARJCN010000091">
    <property type="protein sequence ID" value="KAJ7075685.1"/>
    <property type="molecule type" value="Genomic_DNA"/>
</dbReference>
<accession>A0AAD6TRM9</accession>
<protein>
    <submittedName>
        <fullName evidence="2">Uncharacterized protein</fullName>
    </submittedName>
</protein>
<evidence type="ECO:0000313" key="2">
    <source>
        <dbReference type="EMBL" id="KAJ7075685.1"/>
    </source>
</evidence>
<organism evidence="2 3">
    <name type="scientific">Mycena belliarum</name>
    <dbReference type="NCBI Taxonomy" id="1033014"/>
    <lineage>
        <taxon>Eukaryota</taxon>
        <taxon>Fungi</taxon>
        <taxon>Dikarya</taxon>
        <taxon>Basidiomycota</taxon>
        <taxon>Agaricomycotina</taxon>
        <taxon>Agaricomycetes</taxon>
        <taxon>Agaricomycetidae</taxon>
        <taxon>Agaricales</taxon>
        <taxon>Marasmiineae</taxon>
        <taxon>Mycenaceae</taxon>
        <taxon>Mycena</taxon>
    </lineage>
</organism>
<feature type="region of interest" description="Disordered" evidence="1">
    <location>
        <begin position="144"/>
        <end position="223"/>
    </location>
</feature>
<sequence length="313" mass="33831">MSYASNFASPATHEDLVTDINGGMAGIGPEGRNMSRRVLSYREQEALGMWAATMKVMAGTQMHLPTAPVFVPVTIRLPHSQSLSHFHPYPLSAQPSAPPGSPRQFPRPNHVSDSHTTATTAGILHEASTACTRIMRVAQALERRGNAERRLSRKRRARPPPVSAVRPAPASTVPAAGDNSPCRAATVRPSRPSAPGPLSLVGFLSDPPVAPPPPAPSRLSPPVLPPHPLLRTYADAGTESQPAPLSCDIAVDATAVRCFSDISVATTDTDDDHTTTYGEIHEPFARSLARLVPRNLERERRFTQAIYLDDWYR</sequence>
<feature type="compositionally biased region" description="Low complexity" evidence="1">
    <location>
        <begin position="163"/>
        <end position="176"/>
    </location>
</feature>
<evidence type="ECO:0000256" key="1">
    <source>
        <dbReference type="SAM" id="MobiDB-lite"/>
    </source>
</evidence>
<keyword evidence="3" id="KW-1185">Reference proteome</keyword>
<feature type="region of interest" description="Disordered" evidence="1">
    <location>
        <begin position="86"/>
        <end position="115"/>
    </location>
</feature>
<proteinExistence type="predicted"/>
<comment type="caution">
    <text evidence="2">The sequence shown here is derived from an EMBL/GenBank/DDBJ whole genome shotgun (WGS) entry which is preliminary data.</text>
</comment>